<dbReference type="EMBL" id="CP014806">
    <property type="protein sequence ID" value="AMW99657.1"/>
    <property type="molecule type" value="Genomic_DNA"/>
</dbReference>
<reference evidence="4" key="2">
    <citation type="submission" date="2016-03" db="EMBL/GenBank/DDBJ databases">
        <authorList>
            <person name="Ploux O."/>
        </authorList>
    </citation>
    <scope>NUCLEOTIDE SEQUENCE [LARGE SCALE GENOMIC DNA]</scope>
    <source>
        <strain evidence="4">PP9</strain>
    </source>
</reference>
<dbReference type="InterPro" id="IPR050469">
    <property type="entry name" value="Diguanylate_Cyclase"/>
</dbReference>
<evidence type="ECO:0000313" key="4">
    <source>
        <dbReference type="Proteomes" id="UP000076021"/>
    </source>
</evidence>
<dbReference type="InterPro" id="IPR029787">
    <property type="entry name" value="Nucleotide_cyclase"/>
</dbReference>
<feature type="transmembrane region" description="Helical" evidence="1">
    <location>
        <begin position="128"/>
        <end position="145"/>
    </location>
</feature>
<keyword evidence="4" id="KW-1185">Reference proteome</keyword>
<feature type="transmembrane region" description="Helical" evidence="1">
    <location>
        <begin position="180"/>
        <end position="198"/>
    </location>
</feature>
<dbReference type="CDD" id="cd01949">
    <property type="entry name" value="GGDEF"/>
    <property type="match status" value="1"/>
</dbReference>
<organism evidence="3 4">
    <name type="scientific">Rummeliibacillus stabekisii</name>
    <dbReference type="NCBI Taxonomy" id="241244"/>
    <lineage>
        <taxon>Bacteria</taxon>
        <taxon>Bacillati</taxon>
        <taxon>Bacillota</taxon>
        <taxon>Bacilli</taxon>
        <taxon>Bacillales</taxon>
        <taxon>Caryophanaceae</taxon>
        <taxon>Rummeliibacillus</taxon>
    </lineage>
</organism>
<proteinExistence type="predicted"/>
<dbReference type="NCBIfam" id="TIGR00254">
    <property type="entry name" value="GGDEF"/>
    <property type="match status" value="1"/>
</dbReference>
<feature type="transmembrane region" description="Helical" evidence="1">
    <location>
        <begin position="150"/>
        <end position="168"/>
    </location>
</feature>
<feature type="domain" description="GGDEF" evidence="2">
    <location>
        <begin position="264"/>
        <end position="401"/>
    </location>
</feature>
<dbReference type="InterPro" id="IPR043128">
    <property type="entry name" value="Rev_trsase/Diguanyl_cyclase"/>
</dbReference>
<accession>A0A143HD25</accession>
<evidence type="ECO:0000313" key="3">
    <source>
        <dbReference type="EMBL" id="AMW99657.1"/>
    </source>
</evidence>
<keyword evidence="1" id="KW-0472">Membrane</keyword>
<dbReference type="Gene3D" id="3.30.70.270">
    <property type="match status" value="1"/>
</dbReference>
<evidence type="ECO:0000259" key="2">
    <source>
        <dbReference type="PROSITE" id="PS50887"/>
    </source>
</evidence>
<dbReference type="GO" id="GO:0052621">
    <property type="term" value="F:diguanylate cyclase activity"/>
    <property type="evidence" value="ECO:0007669"/>
    <property type="project" value="TreeGrafter"/>
</dbReference>
<reference evidence="3 4" key="1">
    <citation type="journal article" date="2016" name="Genome Announc.">
        <title>Whole-Genome Sequence of Rummeliibacillus stabekisii Strain PP9 Isolated from Antarctic Soil.</title>
        <authorList>
            <person name="da Mota F.F."/>
            <person name="Vollu R.E."/>
            <person name="Jurelevicius D."/>
            <person name="Seldin L."/>
        </authorList>
    </citation>
    <scope>NUCLEOTIDE SEQUENCE [LARGE SCALE GENOMIC DNA]</scope>
    <source>
        <strain evidence="3 4">PP9</strain>
    </source>
</reference>
<dbReference type="RefSeq" id="WP_066789042.1">
    <property type="nucleotide sequence ID" value="NZ_CP014806.1"/>
</dbReference>
<dbReference type="SMART" id="SM00267">
    <property type="entry name" value="GGDEF"/>
    <property type="match status" value="1"/>
</dbReference>
<dbReference type="OrthoDB" id="69083at2"/>
<dbReference type="Proteomes" id="UP000076021">
    <property type="component" value="Chromosome"/>
</dbReference>
<dbReference type="PANTHER" id="PTHR45138:SF9">
    <property type="entry name" value="DIGUANYLATE CYCLASE DGCM-RELATED"/>
    <property type="match status" value="1"/>
</dbReference>
<dbReference type="PANTHER" id="PTHR45138">
    <property type="entry name" value="REGULATORY COMPONENTS OF SENSORY TRANSDUCTION SYSTEM"/>
    <property type="match status" value="1"/>
</dbReference>
<keyword evidence="1" id="KW-1133">Transmembrane helix</keyword>
<protein>
    <recommendedName>
        <fullName evidence="2">GGDEF domain-containing protein</fullName>
    </recommendedName>
</protein>
<name>A0A143HD25_9BACL</name>
<gene>
    <name evidence="3" type="ORF">ATY39_09405</name>
</gene>
<dbReference type="KEGG" id="rst:ATY39_09405"/>
<sequence>MQTTPKEPSSIPFENDPNFYKQLAQQNFKRMYALAKFFLWVSLALVLATVWCHFFFKSYPHYHSVYIIPYGLMFLSNFMVLLLANPKKFNQNGSLDYYKQLEEITAYYICWLLILSLSISLIDFHYQHHTVAYIMSLVICASFFIMRLRYFIAPLIVAVIAYILNYFTLDEPYIRYTFEMHLAIFLTPVLLVVAHFNYQNFITSFQQEKYLCRESTRSRQLANELAAANTELQRLSATDELTKIANRRGFHQYKAALEERVHPYTLTVLMLDIDYFKVYNDYYGHAYGDMVLSRVATVLNHIALSTNSFAARMGGEEFIMLIPDQRPEEIVIIYKRVLRDIQQFNLSNAASKVSDQLTFSAGAYRGEIKTNDEIEEFMNKADTLLYDIKKAGRNGFKLMEDEEVLYHLQPIIKHKRP</sequence>
<dbReference type="AlphaFoldDB" id="A0A143HD25"/>
<feature type="transmembrane region" description="Helical" evidence="1">
    <location>
        <begin position="62"/>
        <end position="84"/>
    </location>
</feature>
<dbReference type="Pfam" id="PF00990">
    <property type="entry name" value="GGDEF"/>
    <property type="match status" value="1"/>
</dbReference>
<keyword evidence="1" id="KW-0812">Transmembrane</keyword>
<dbReference type="InterPro" id="IPR000160">
    <property type="entry name" value="GGDEF_dom"/>
</dbReference>
<dbReference type="SUPFAM" id="SSF55073">
    <property type="entry name" value="Nucleotide cyclase"/>
    <property type="match status" value="1"/>
</dbReference>
<evidence type="ECO:0000256" key="1">
    <source>
        <dbReference type="SAM" id="Phobius"/>
    </source>
</evidence>
<dbReference type="STRING" id="241244.ATY39_09405"/>
<feature type="transmembrane region" description="Helical" evidence="1">
    <location>
        <begin position="37"/>
        <end position="56"/>
    </location>
</feature>
<dbReference type="PROSITE" id="PS50887">
    <property type="entry name" value="GGDEF"/>
    <property type="match status" value="1"/>
</dbReference>
<feature type="transmembrane region" description="Helical" evidence="1">
    <location>
        <begin position="105"/>
        <end position="122"/>
    </location>
</feature>